<evidence type="ECO:0000313" key="2">
    <source>
        <dbReference type="Proteomes" id="UP000054937"/>
    </source>
</evidence>
<dbReference type="EMBL" id="LDAU01000090">
    <property type="protein sequence ID" value="KRX07010.1"/>
    <property type="molecule type" value="Genomic_DNA"/>
</dbReference>
<organism evidence="1 2">
    <name type="scientific">Pseudocohnilembus persalinus</name>
    <name type="common">Ciliate</name>
    <dbReference type="NCBI Taxonomy" id="266149"/>
    <lineage>
        <taxon>Eukaryota</taxon>
        <taxon>Sar</taxon>
        <taxon>Alveolata</taxon>
        <taxon>Ciliophora</taxon>
        <taxon>Intramacronucleata</taxon>
        <taxon>Oligohymenophorea</taxon>
        <taxon>Scuticociliatia</taxon>
        <taxon>Philasterida</taxon>
        <taxon>Pseudocohnilembidae</taxon>
        <taxon>Pseudocohnilembus</taxon>
    </lineage>
</organism>
<dbReference type="AlphaFoldDB" id="A0A0V0QXQ8"/>
<protein>
    <submittedName>
        <fullName evidence="1">Uncharacterized protein</fullName>
    </submittedName>
</protein>
<dbReference type="Proteomes" id="UP000054937">
    <property type="component" value="Unassembled WGS sequence"/>
</dbReference>
<accession>A0A0V0QXQ8</accession>
<name>A0A0V0QXQ8_PSEPJ</name>
<dbReference type="Pfam" id="PF09797">
    <property type="entry name" value="NatB_MDM20"/>
    <property type="match status" value="1"/>
</dbReference>
<comment type="caution">
    <text evidence="1">The sequence shown here is derived from an EMBL/GenBank/DDBJ whole genome shotgun (WGS) entry which is preliminary data.</text>
</comment>
<sequence length="485" mass="57244">MIEIYKTQDIKGIQFDTLGFLFLNFGLTNQMADYSEIQDLVVKALSYYAENLRECKMSMSTAIKNNNFDQLKEVIEWDSWVDRSYLRLLYNFLKYQNQTQILNKKGLQYDINTDYFLEQITEGLKDQKNLTFNIDMKQIQPIYANILNKDSQFYKNFVGGYQNFNYLKFHVQRQKLQKILFRILNNSEKDEELSKEGQEILEDLEKNILPQIKVENAYDLSGFSLYNKPEHLTKYSHNQNNDLQAKNINQIYQLDLQYFSIENLITKFLIEMTKFGAKTLDLIVNLEQIFDKIKLEIGKIFEQFNQDIDQLNLQQVVFPFELHYNLSKFYQDTFRFLQIFSLQSETVKSKLSKFSKKPSKEKKQITAVLKSFLAFFPDLQEQSNTLAQKLLSICDKYCADYLDKNSKNEDNLYNLIKISNEEKALKTQNGQHISIGDVFNKIEQISFSKVIDQTLYEKSKLNYSFLLKNLVQLVKAQGKEIVVLK</sequence>
<dbReference type="InParanoid" id="A0A0V0QXQ8"/>
<proteinExistence type="predicted"/>
<reference evidence="1 2" key="1">
    <citation type="journal article" date="2015" name="Sci. Rep.">
        <title>Genome of the facultative scuticociliatosis pathogen Pseudocohnilembus persalinus provides insight into its virulence through horizontal gene transfer.</title>
        <authorList>
            <person name="Xiong J."/>
            <person name="Wang G."/>
            <person name="Cheng J."/>
            <person name="Tian M."/>
            <person name="Pan X."/>
            <person name="Warren A."/>
            <person name="Jiang C."/>
            <person name="Yuan D."/>
            <person name="Miao W."/>
        </authorList>
    </citation>
    <scope>NUCLEOTIDE SEQUENCE [LARGE SCALE GENOMIC DNA]</scope>
    <source>
        <strain evidence="1">36N120E</strain>
    </source>
</reference>
<evidence type="ECO:0000313" key="1">
    <source>
        <dbReference type="EMBL" id="KRX07010.1"/>
    </source>
</evidence>
<keyword evidence="2" id="KW-1185">Reference proteome</keyword>
<gene>
    <name evidence="1" type="ORF">PPERSA_07173</name>
</gene>
<dbReference type="InterPro" id="IPR019183">
    <property type="entry name" value="NAA25_NatB_aux_su"/>
</dbReference>